<evidence type="ECO:0008006" key="3">
    <source>
        <dbReference type="Google" id="ProtNLM"/>
    </source>
</evidence>
<gene>
    <name evidence="1" type="ORF">SAMN02745220_04863</name>
</gene>
<evidence type="ECO:0000313" key="2">
    <source>
        <dbReference type="Proteomes" id="UP000184603"/>
    </source>
</evidence>
<keyword evidence="2" id="KW-1185">Reference proteome</keyword>
<dbReference type="RefSeq" id="WP_073616580.1">
    <property type="nucleotide sequence ID" value="NZ_FRFE01000044.1"/>
</dbReference>
<evidence type="ECO:0000313" key="1">
    <source>
        <dbReference type="EMBL" id="SHO52973.1"/>
    </source>
</evidence>
<dbReference type="Gene3D" id="3.30.930.30">
    <property type="match status" value="1"/>
</dbReference>
<accession>A0A1M7YK34</accession>
<proteinExistence type="predicted"/>
<dbReference type="AlphaFoldDB" id="A0A1M7YK34"/>
<reference evidence="1 2" key="1">
    <citation type="submission" date="2016-12" db="EMBL/GenBank/DDBJ databases">
        <authorList>
            <person name="Song W.-J."/>
            <person name="Kurnit D.M."/>
        </authorList>
    </citation>
    <scope>NUCLEOTIDE SEQUENCE [LARGE SCALE GENOMIC DNA]</scope>
    <source>
        <strain evidence="1 2">DSM 18488</strain>
    </source>
</reference>
<dbReference type="Proteomes" id="UP000184603">
    <property type="component" value="Unassembled WGS sequence"/>
</dbReference>
<protein>
    <recommendedName>
        <fullName evidence="3">Relaxase/Mobilisation nuclease domain-containing protein</fullName>
    </recommendedName>
</protein>
<name>A0A1M7YK34_9BACT</name>
<organism evidence="1 2">
    <name type="scientific">Desulfopila aestuarii DSM 18488</name>
    <dbReference type="NCBI Taxonomy" id="1121416"/>
    <lineage>
        <taxon>Bacteria</taxon>
        <taxon>Pseudomonadati</taxon>
        <taxon>Thermodesulfobacteriota</taxon>
        <taxon>Desulfobulbia</taxon>
        <taxon>Desulfobulbales</taxon>
        <taxon>Desulfocapsaceae</taxon>
        <taxon>Desulfopila</taxon>
    </lineage>
</organism>
<sequence length="311" mass="35482">MTAKKVAKLWVNHASMAGDPSAHVSYLTNGHQLSADEQARVWTKSIPKACKADQAVLVKHWRGIHERFIEARQTPGSSVHHNARVTARQFVINLPNDISEAQVNQLAKAVLQDFPRHIPVTMVLHRTSNRGKQHLHLQGLFSYRNGGYGAILEDFRMNITGQMKQTVAGMFERFGYEVDHGRPGSINTKERRWLNQQGTTEQRRNPRFMTALASRLTSKRLRDYCLKIAASMLSKMPQSQPAGMLMQTMNTMCELSTTYCKTANIRPLHDTPAPTERAEHKPLTPQERLQKQLFRARAWTHTRKISKSIKR</sequence>
<dbReference type="EMBL" id="FRFE01000044">
    <property type="protein sequence ID" value="SHO52973.1"/>
    <property type="molecule type" value="Genomic_DNA"/>
</dbReference>
<dbReference type="STRING" id="1121416.SAMN02745220_04863"/>